<dbReference type="RefSeq" id="WP_283230786.1">
    <property type="nucleotide sequence ID" value="NZ_JASGBQ010000011.1"/>
</dbReference>
<name>A0AAP4EYX0_9FIRM</name>
<proteinExistence type="predicted"/>
<dbReference type="Proteomes" id="UP001300383">
    <property type="component" value="Unassembled WGS sequence"/>
</dbReference>
<protein>
    <submittedName>
        <fullName evidence="1">Uncharacterized protein</fullName>
    </submittedName>
</protein>
<comment type="caution">
    <text evidence="1">The sequence shown here is derived from an EMBL/GenBank/DDBJ whole genome shotgun (WGS) entry which is preliminary data.</text>
</comment>
<evidence type="ECO:0000313" key="2">
    <source>
        <dbReference type="Proteomes" id="UP001300383"/>
    </source>
</evidence>
<sequence length="111" mass="12840">MAIYDYKRCSWLQIGCKGEVWIHGFGDPGTYCQLAVHMEDDGSVDTLLATDYTRWLYGHYAVVTFTVPDPGDPVRNMRLYNMVACYRLDNVTYTYCANNGMYVPRRQHLLP</sequence>
<dbReference type="AlphaFoldDB" id="A0AAP4EYX0"/>
<evidence type="ECO:0000313" key="1">
    <source>
        <dbReference type="EMBL" id="MDI9242336.1"/>
    </source>
</evidence>
<gene>
    <name evidence="1" type="ORF">QJ036_07610</name>
</gene>
<organism evidence="1 2">
    <name type="scientific">Fusibacillus kribbianus</name>
    <dbReference type="NCBI Taxonomy" id="3044208"/>
    <lineage>
        <taxon>Bacteria</taxon>
        <taxon>Bacillati</taxon>
        <taxon>Bacillota</taxon>
        <taxon>Clostridia</taxon>
        <taxon>Lachnospirales</taxon>
        <taxon>Lachnospiraceae</taxon>
        <taxon>Fusibacillus</taxon>
    </lineage>
</organism>
<accession>A0AAP4EYX0</accession>
<reference evidence="1 2" key="1">
    <citation type="submission" date="2023-05" db="EMBL/GenBank/DDBJ databases">
        <title>[ruminococcus] sp. nov., isolated from a pig farm feces dump.</title>
        <authorList>
            <person name="Chang Y.-H."/>
        </authorList>
    </citation>
    <scope>NUCLEOTIDE SEQUENCE [LARGE SCALE GENOMIC DNA]</scope>
    <source>
        <strain evidence="1 2">YH-rum2234</strain>
    </source>
</reference>
<keyword evidence="2" id="KW-1185">Reference proteome</keyword>
<dbReference type="EMBL" id="JASGBQ010000011">
    <property type="protein sequence ID" value="MDI9242336.1"/>
    <property type="molecule type" value="Genomic_DNA"/>
</dbReference>